<dbReference type="Proteomes" id="UP000028487">
    <property type="component" value="Unassembled WGS sequence"/>
</dbReference>
<organism evidence="2">
    <name type="scientific">Xenorhabdus bovienii str. feltiae Moldova</name>
    <dbReference type="NCBI Taxonomy" id="1398200"/>
    <lineage>
        <taxon>Bacteria</taxon>
        <taxon>Pseudomonadati</taxon>
        <taxon>Pseudomonadota</taxon>
        <taxon>Gammaproteobacteria</taxon>
        <taxon>Enterobacterales</taxon>
        <taxon>Morganellaceae</taxon>
        <taxon>Xenorhabdus</taxon>
    </lineage>
</organism>
<dbReference type="AlphaFoldDB" id="A0A077NTP5"/>
<evidence type="ECO:0000313" key="2">
    <source>
        <dbReference type="EMBL" id="CDH00956.1"/>
    </source>
</evidence>
<keyword evidence="1" id="KW-1133">Transmembrane helix</keyword>
<keyword evidence="1" id="KW-0472">Membrane</keyword>
<protein>
    <submittedName>
        <fullName evidence="2">Uncharacterized protein</fullName>
    </submittedName>
</protein>
<comment type="caution">
    <text evidence="2">The sequence shown here is derived from an EMBL/GenBank/DDBJ whole genome shotgun (WGS) entry which is preliminary data.</text>
</comment>
<dbReference type="EMBL" id="CBSV010000103">
    <property type="protein sequence ID" value="CDH00956.1"/>
    <property type="molecule type" value="Genomic_DNA"/>
</dbReference>
<proteinExistence type="predicted"/>
<accession>A0A077NTP5</accession>
<reference evidence="2" key="1">
    <citation type="submission" date="2013-07" db="EMBL/GenBank/DDBJ databases">
        <title>Sub-species coevolution in mutualistic symbiosis.</title>
        <authorList>
            <person name="Murfin K."/>
            <person name="Klassen J."/>
            <person name="Lee M."/>
            <person name="Forst S."/>
            <person name="Stock P."/>
            <person name="Goodrich-Blair H."/>
        </authorList>
    </citation>
    <scope>NUCLEOTIDE SEQUENCE [LARGE SCALE GENOMIC DNA]</scope>
    <source>
        <strain evidence="2">Feltiae Moldova</strain>
    </source>
</reference>
<dbReference type="HOGENOM" id="CLU_3174860_0_0_6"/>
<name>A0A077NTP5_XENBV</name>
<feature type="transmembrane region" description="Helical" evidence="1">
    <location>
        <begin position="6"/>
        <end position="26"/>
    </location>
</feature>
<keyword evidence="1" id="KW-0812">Transmembrane</keyword>
<evidence type="ECO:0000256" key="1">
    <source>
        <dbReference type="SAM" id="Phobius"/>
    </source>
</evidence>
<sequence length="47" mass="5807">MLVLIIFFNLINDYYLYNLSLWIFIFNSEWWENIIKIKVGCILLFCN</sequence>
<gene>
    <name evidence="2" type="ORF">XBFM1_1910112</name>
</gene>